<dbReference type="EMBL" id="JAQNDK010000002">
    <property type="protein sequence ID" value="MDC0680582.1"/>
    <property type="molecule type" value="Genomic_DNA"/>
</dbReference>
<reference evidence="1 2" key="1">
    <citation type="submission" date="2023-01" db="EMBL/GenBank/DDBJ databases">
        <title>Minimal conservation of predation-associated metabolite biosynthetic gene clusters underscores biosynthetic potential of Myxococcota including descriptions for ten novel species: Archangium lansinium sp. nov., Myxococcus landrumus sp. nov., Nannocystis bai.</title>
        <authorList>
            <person name="Ahearne A."/>
            <person name="Stevens C."/>
            <person name="Dowd S."/>
        </authorList>
    </citation>
    <scope>NUCLEOTIDE SEQUENCE [LARGE SCALE GENOMIC DNA]</scope>
    <source>
        <strain evidence="1 2">WIWO2</strain>
    </source>
</reference>
<dbReference type="InterPro" id="IPR014127">
    <property type="entry name" value="CHP02757"/>
</dbReference>
<sequence>MRARKRGEAAPRAGDAAVKAAPRAGGAAVKAAPRAGDAAVKAAPRAGDAAVKAAPRAGDAAVKAAPRAGDAAVKAAPRRTDAARGAAVQAALDGVRARCAVEERRARDPVSFVHRYTDPADQELVALIAASLAFGNVKALYAKIGEALDRLGPEIALTADDARAVSARLRGFRHRIYRDRDLAGLIVGARRVQRASGSLGAAFAAELSRTRDLRQALGAWVRAIRRAGGLDRRPDDRGAAHILPDPEKGSAAKRLMLLLRWMIRPADGVDLGLWPVPPSALLIPVDTHIEKLGYNIGLTDRRGATWKTAEEITAALRGFDPADPVKYDFALCHLGMLQQCPSRRDPVRCEGCGVKPVCRHWDE</sequence>
<dbReference type="RefSeq" id="WP_272097614.1">
    <property type="nucleotide sequence ID" value="NZ_JAQNDK010000002.1"/>
</dbReference>
<dbReference type="SUPFAM" id="SSF48150">
    <property type="entry name" value="DNA-glycosylase"/>
    <property type="match status" value="1"/>
</dbReference>
<keyword evidence="2" id="KW-1185">Reference proteome</keyword>
<organism evidence="1 2">
    <name type="scientific">Sorangium atrum</name>
    <dbReference type="NCBI Taxonomy" id="2995308"/>
    <lineage>
        <taxon>Bacteria</taxon>
        <taxon>Pseudomonadati</taxon>
        <taxon>Myxococcota</taxon>
        <taxon>Polyangia</taxon>
        <taxon>Polyangiales</taxon>
        <taxon>Polyangiaceae</taxon>
        <taxon>Sorangium</taxon>
    </lineage>
</organism>
<evidence type="ECO:0000313" key="2">
    <source>
        <dbReference type="Proteomes" id="UP001217485"/>
    </source>
</evidence>
<name>A0ABT5C2D9_9BACT</name>
<dbReference type="InterPro" id="IPR023170">
    <property type="entry name" value="HhH_base_excis_C"/>
</dbReference>
<dbReference type="NCBIfam" id="TIGR02757">
    <property type="entry name" value="TIGR02757 family protein"/>
    <property type="match status" value="1"/>
</dbReference>
<dbReference type="Proteomes" id="UP001217485">
    <property type="component" value="Unassembled WGS sequence"/>
</dbReference>
<comment type="caution">
    <text evidence="1">The sequence shown here is derived from an EMBL/GenBank/DDBJ whole genome shotgun (WGS) entry which is preliminary data.</text>
</comment>
<dbReference type="Gene3D" id="1.10.1670.10">
    <property type="entry name" value="Helix-hairpin-Helix base-excision DNA repair enzymes (C-terminal)"/>
    <property type="match status" value="1"/>
</dbReference>
<protein>
    <submittedName>
        <fullName evidence="1">TIGR02757 family protein</fullName>
    </submittedName>
</protein>
<accession>A0ABT5C2D9</accession>
<dbReference type="InterPro" id="IPR011257">
    <property type="entry name" value="DNA_glycosylase"/>
</dbReference>
<proteinExistence type="predicted"/>
<gene>
    <name evidence="1" type="ORF">POL72_22780</name>
</gene>
<dbReference type="Pfam" id="PF09674">
    <property type="entry name" value="DUF2400"/>
    <property type="match status" value="1"/>
</dbReference>
<evidence type="ECO:0000313" key="1">
    <source>
        <dbReference type="EMBL" id="MDC0680582.1"/>
    </source>
</evidence>